<keyword evidence="3" id="KW-0539">Nucleus</keyword>
<evidence type="ECO:0000313" key="7">
    <source>
        <dbReference type="Proteomes" id="UP000756132"/>
    </source>
</evidence>
<feature type="compositionally biased region" description="Basic and acidic residues" evidence="4">
    <location>
        <begin position="306"/>
        <end position="320"/>
    </location>
</feature>
<dbReference type="Proteomes" id="UP000756132">
    <property type="component" value="Chromosome 5"/>
</dbReference>
<feature type="compositionally biased region" description="Basic and acidic residues" evidence="4">
    <location>
        <begin position="607"/>
        <end position="621"/>
    </location>
</feature>
<gene>
    <name evidence="6" type="ORF">CLAFUR5_05847</name>
</gene>
<evidence type="ECO:0000256" key="2">
    <source>
        <dbReference type="ARBA" id="ARBA00011353"/>
    </source>
</evidence>
<feature type="domain" description="Chromo" evidence="5">
    <location>
        <begin position="486"/>
        <end position="550"/>
    </location>
</feature>
<evidence type="ECO:0000256" key="3">
    <source>
        <dbReference type="ARBA" id="ARBA00023242"/>
    </source>
</evidence>
<dbReference type="PANTHER" id="PTHR22812">
    <property type="entry name" value="CHROMOBOX PROTEIN"/>
    <property type="match status" value="1"/>
</dbReference>
<dbReference type="RefSeq" id="XP_047761836.1">
    <property type="nucleotide sequence ID" value="XM_047904995.1"/>
</dbReference>
<evidence type="ECO:0000256" key="4">
    <source>
        <dbReference type="SAM" id="MobiDB-lite"/>
    </source>
</evidence>
<feature type="compositionally biased region" description="Polar residues" evidence="4">
    <location>
        <begin position="456"/>
        <end position="469"/>
    </location>
</feature>
<feature type="region of interest" description="Disordered" evidence="4">
    <location>
        <begin position="563"/>
        <end position="626"/>
    </location>
</feature>
<dbReference type="EMBL" id="CP090167">
    <property type="protein sequence ID" value="UJO17470.1"/>
    <property type="molecule type" value="Genomic_DNA"/>
</dbReference>
<proteinExistence type="predicted"/>
<dbReference type="PROSITE" id="PS50013">
    <property type="entry name" value="CHROMO_2"/>
    <property type="match status" value="2"/>
</dbReference>
<dbReference type="InterPro" id="IPR016197">
    <property type="entry name" value="Chromo-like_dom_sf"/>
</dbReference>
<feature type="compositionally biased region" description="Basic and acidic residues" evidence="4">
    <location>
        <begin position="563"/>
        <end position="574"/>
    </location>
</feature>
<dbReference type="GeneID" id="71985725"/>
<feature type="compositionally biased region" description="Polar residues" evidence="4">
    <location>
        <begin position="343"/>
        <end position="361"/>
    </location>
</feature>
<dbReference type="Gene3D" id="2.40.50.40">
    <property type="match status" value="2"/>
</dbReference>
<accession>A0A9Q8LHH3</accession>
<feature type="compositionally biased region" description="Acidic residues" evidence="4">
    <location>
        <begin position="588"/>
        <end position="606"/>
    </location>
</feature>
<dbReference type="Pfam" id="PF00385">
    <property type="entry name" value="Chromo"/>
    <property type="match status" value="1"/>
</dbReference>
<comment type="subcellular location">
    <subcellularLocation>
        <location evidence="1">Nucleus</location>
    </subcellularLocation>
</comment>
<dbReference type="SMART" id="SM00298">
    <property type="entry name" value="CHROMO"/>
    <property type="match status" value="2"/>
</dbReference>
<evidence type="ECO:0000259" key="5">
    <source>
        <dbReference type="PROSITE" id="PS50013"/>
    </source>
</evidence>
<dbReference type="SUPFAM" id="SSF54160">
    <property type="entry name" value="Chromo domain-like"/>
    <property type="match status" value="2"/>
</dbReference>
<protein>
    <recommendedName>
        <fullName evidence="5">Chromo domain-containing protein</fullName>
    </recommendedName>
</protein>
<dbReference type="InterPro" id="IPR051219">
    <property type="entry name" value="Heterochromatin_chromo-domain"/>
</dbReference>
<sequence>MPPITGLAIPVYRASPERPLTSPARPPTKSRYQPRYYHDAPLPIRLSDHAPRQAKITGRVATPDKVAYSIEIGRMTVDDIGIDEVLDYVSPYELERFETQQFEEEIEMDRIVQEAANAEAERKLERRKLRAQRKGVVIFQDLDDDPAEPQEPVDAGKYGRARPTYKHMFKKMKQRQRRKRDPLTGELMPLSGDEDEGAADLESSSGGEQLAPATTQAGLPEPPKRRRRKRDPHTGALLPLDPEPQQSGSRNRDELDEELALGVPYKRPRRRRHPITGELMPLGWRYDPKAEDERRGSGAGNASVESMRRSSIVREPEAKRPRLASASASSSDPRAQSVDPLRSFTNADGKQPTSSSKSSNIVAELNSSSLDESEDQLQRPSPTKPTPTGKTSMMQPNHKSAVSSAAASSRADSSPEPITLASFLKSSKKPGEEKVSSDESSSSSSAAQVKKMPTPGKTSIMNPTGSQTAKGVEEDTEEDDLDEDEYIVESILDHHWSDPRSHPGKESTLLYKTKWEGFPDPTWEPAESFPDVGVIASYRKHAGLDQPEKTQISTLVTNMQKKEATAKGKADIRPFLKTAAAPQKADTASEDDDEDEDEDEEDEEAYEVERILAHQKSDPRTHPGKPIAMLYQTKWKGYAKPTWEPADSFTDRKMLHDYQRKAGLRS</sequence>
<dbReference type="GO" id="GO:0006338">
    <property type="term" value="P:chromatin remodeling"/>
    <property type="evidence" value="ECO:0007669"/>
    <property type="project" value="UniProtKB-ARBA"/>
</dbReference>
<feature type="compositionally biased region" description="Low complexity" evidence="4">
    <location>
        <begin position="400"/>
        <end position="414"/>
    </location>
</feature>
<dbReference type="OrthoDB" id="1918685at2759"/>
<comment type="subunit">
    <text evidence="2">Component of the NuA4 histone acetyltransferase complex.</text>
</comment>
<dbReference type="AlphaFoldDB" id="A0A9Q8LHH3"/>
<evidence type="ECO:0000313" key="6">
    <source>
        <dbReference type="EMBL" id="UJO17470.1"/>
    </source>
</evidence>
<dbReference type="KEGG" id="ffu:CLAFUR5_05847"/>
<feature type="compositionally biased region" description="Basic and acidic residues" evidence="4">
    <location>
        <begin position="286"/>
        <end position="296"/>
    </location>
</feature>
<name>A0A9Q8LHH3_PASFU</name>
<evidence type="ECO:0000256" key="1">
    <source>
        <dbReference type="ARBA" id="ARBA00004123"/>
    </source>
</evidence>
<keyword evidence="7" id="KW-1185">Reference proteome</keyword>
<feature type="compositionally biased region" description="Polar residues" evidence="4">
    <location>
        <begin position="202"/>
        <end position="217"/>
    </location>
</feature>
<dbReference type="OMA" id="DHAPRQA"/>
<dbReference type="InterPro" id="IPR023780">
    <property type="entry name" value="Chromo_domain"/>
</dbReference>
<dbReference type="InterPro" id="IPR000953">
    <property type="entry name" value="Chromo/chromo_shadow_dom"/>
</dbReference>
<feature type="compositionally biased region" description="Low complexity" evidence="4">
    <location>
        <begin position="378"/>
        <end position="392"/>
    </location>
</feature>
<reference evidence="6" key="2">
    <citation type="journal article" date="2022" name="Microb. Genom.">
        <title>A chromosome-scale genome assembly of the tomato pathogen Cladosporium fulvum reveals a compartmentalized genome architecture and the presence of a dispensable chromosome.</title>
        <authorList>
            <person name="Zaccaron A.Z."/>
            <person name="Chen L.H."/>
            <person name="Samaras A."/>
            <person name="Stergiopoulos I."/>
        </authorList>
    </citation>
    <scope>NUCLEOTIDE SEQUENCE</scope>
    <source>
        <strain evidence="6">Race5_Kim</strain>
    </source>
</reference>
<feature type="region of interest" description="Disordered" evidence="4">
    <location>
        <begin position="140"/>
        <end position="485"/>
    </location>
</feature>
<dbReference type="GO" id="GO:0005634">
    <property type="term" value="C:nucleus"/>
    <property type="evidence" value="ECO:0007669"/>
    <property type="project" value="UniProtKB-SubCell"/>
</dbReference>
<feature type="domain" description="Chromo" evidence="5">
    <location>
        <begin position="606"/>
        <end position="666"/>
    </location>
</feature>
<feature type="compositionally biased region" description="Acidic residues" evidence="4">
    <location>
        <begin position="474"/>
        <end position="485"/>
    </location>
</feature>
<organism evidence="6 7">
    <name type="scientific">Passalora fulva</name>
    <name type="common">Tomato leaf mold</name>
    <name type="synonym">Cladosporium fulvum</name>
    <dbReference type="NCBI Taxonomy" id="5499"/>
    <lineage>
        <taxon>Eukaryota</taxon>
        <taxon>Fungi</taxon>
        <taxon>Dikarya</taxon>
        <taxon>Ascomycota</taxon>
        <taxon>Pezizomycotina</taxon>
        <taxon>Dothideomycetes</taxon>
        <taxon>Dothideomycetidae</taxon>
        <taxon>Mycosphaerellales</taxon>
        <taxon>Mycosphaerellaceae</taxon>
        <taxon>Fulvia</taxon>
    </lineage>
</organism>
<feature type="region of interest" description="Disordered" evidence="4">
    <location>
        <begin position="1"/>
        <end position="35"/>
    </location>
</feature>
<reference evidence="6" key="1">
    <citation type="submission" date="2021-12" db="EMBL/GenBank/DDBJ databases">
        <authorList>
            <person name="Zaccaron A."/>
            <person name="Stergiopoulos I."/>
        </authorList>
    </citation>
    <scope>NUCLEOTIDE SEQUENCE</scope>
    <source>
        <strain evidence="6">Race5_Kim</strain>
    </source>
</reference>
<feature type="compositionally biased region" description="Basic residues" evidence="4">
    <location>
        <begin position="159"/>
        <end position="180"/>
    </location>
</feature>